<dbReference type="PROSITE" id="PS00188">
    <property type="entry name" value="BIOTIN"/>
    <property type="match status" value="1"/>
</dbReference>
<feature type="domain" description="Lipoyl-binding" evidence="10">
    <location>
        <begin position="95"/>
        <end position="171"/>
    </location>
</feature>
<proteinExistence type="predicted"/>
<dbReference type="HOGENOM" id="CLU_016733_3_1_11"/>
<reference evidence="11 12" key="1">
    <citation type="journal article" date="2010" name="DNA Res.">
        <title>Genome sequence of Kitasatospora setae NBRC 14216T: an evolutionary snapshot of the family Streptomycetaceae.</title>
        <authorList>
            <person name="Ichikawa N."/>
            <person name="Oguchi A."/>
            <person name="Ikeda H."/>
            <person name="Ishikawa J."/>
            <person name="Kitani S."/>
            <person name="Watanabe Y."/>
            <person name="Nakamura S."/>
            <person name="Katano Y."/>
            <person name="Kishi E."/>
            <person name="Sasagawa M."/>
            <person name="Ankai A."/>
            <person name="Fukui S."/>
            <person name="Hashimoto Y."/>
            <person name="Kamata S."/>
            <person name="Otoguro M."/>
            <person name="Tanikawa S."/>
            <person name="Nihira T."/>
            <person name="Horinouchi S."/>
            <person name="Ohnishi Y."/>
            <person name="Hayakawa M."/>
            <person name="Kuzuyama T."/>
            <person name="Arisawa A."/>
            <person name="Nomoto F."/>
            <person name="Miura H."/>
            <person name="Takahashi Y."/>
            <person name="Fujita N."/>
        </authorList>
    </citation>
    <scope>NUCLEOTIDE SEQUENCE [LARGE SCALE GENOMIC DNA]</scope>
    <source>
        <strain evidence="12">ATCC 33774 / DSM 43861 / JCM 3304 / KCC A-0304 / NBRC 14216 / KM-6054</strain>
    </source>
</reference>
<dbReference type="Gene3D" id="2.40.50.100">
    <property type="match status" value="1"/>
</dbReference>
<keyword evidence="7 8" id="KW-0092">Biotin</keyword>
<dbReference type="PATRIC" id="fig|452652.3.peg.7291"/>
<dbReference type="NCBIfam" id="TIGR00531">
    <property type="entry name" value="BCCP"/>
    <property type="match status" value="1"/>
</dbReference>
<feature type="compositionally biased region" description="Low complexity" evidence="9">
    <location>
        <begin position="71"/>
        <end position="89"/>
    </location>
</feature>
<dbReference type="GO" id="GO:0006633">
    <property type="term" value="P:fatty acid biosynthetic process"/>
    <property type="evidence" value="ECO:0007669"/>
    <property type="project" value="UniProtKB-UniPathway"/>
</dbReference>
<accession>E4NJ57</accession>
<evidence type="ECO:0000256" key="9">
    <source>
        <dbReference type="SAM" id="MobiDB-lite"/>
    </source>
</evidence>
<dbReference type="CDD" id="cd06850">
    <property type="entry name" value="biotinyl_domain"/>
    <property type="match status" value="1"/>
</dbReference>
<dbReference type="InterPro" id="IPR050709">
    <property type="entry name" value="Biotin_Carboxyl_Carrier/Decarb"/>
</dbReference>
<keyword evidence="11" id="KW-0436">Ligase</keyword>
<dbReference type="SUPFAM" id="SSF51230">
    <property type="entry name" value="Single hybrid motif"/>
    <property type="match status" value="1"/>
</dbReference>
<keyword evidence="3 8" id="KW-0444">Lipid biosynthesis</keyword>
<dbReference type="EMBL" id="AP010968">
    <property type="protein sequence ID" value="BAJ33005.1"/>
    <property type="molecule type" value="Genomic_DNA"/>
</dbReference>
<evidence type="ECO:0000259" key="10">
    <source>
        <dbReference type="PROSITE" id="PS50968"/>
    </source>
</evidence>
<keyword evidence="5 8" id="KW-0443">Lipid metabolism</keyword>
<dbReference type="GO" id="GO:0009317">
    <property type="term" value="C:acetyl-CoA carboxylase complex"/>
    <property type="evidence" value="ECO:0007669"/>
    <property type="project" value="InterPro"/>
</dbReference>
<dbReference type="Proteomes" id="UP000007076">
    <property type="component" value="Chromosome"/>
</dbReference>
<dbReference type="PRINTS" id="PR01071">
    <property type="entry name" value="ACOABIOTINCC"/>
</dbReference>
<evidence type="ECO:0000256" key="7">
    <source>
        <dbReference type="ARBA" id="ARBA00023267"/>
    </source>
</evidence>
<dbReference type="RefSeq" id="WP_014140296.1">
    <property type="nucleotide sequence ID" value="NC_016109.1"/>
</dbReference>
<feature type="region of interest" description="Disordered" evidence="9">
    <location>
        <begin position="67"/>
        <end position="96"/>
    </location>
</feature>
<dbReference type="InterPro" id="IPR001882">
    <property type="entry name" value="Biotin_BS"/>
</dbReference>
<evidence type="ECO:0000313" key="11">
    <source>
        <dbReference type="EMBL" id="BAJ33005.1"/>
    </source>
</evidence>
<name>E4NJ57_KITSK</name>
<dbReference type="InterPro" id="IPR001249">
    <property type="entry name" value="AcCoA_biotinCC"/>
</dbReference>
<gene>
    <name evidence="11" type="ordered locus">KSE_72500</name>
</gene>
<dbReference type="PANTHER" id="PTHR45266">
    <property type="entry name" value="OXALOACETATE DECARBOXYLASE ALPHA CHAIN"/>
    <property type="match status" value="1"/>
</dbReference>
<dbReference type="AlphaFoldDB" id="E4NJ57"/>
<dbReference type="PROSITE" id="PS50968">
    <property type="entry name" value="BIOTINYL_LIPOYL"/>
    <property type="match status" value="1"/>
</dbReference>
<keyword evidence="6 8" id="KW-0275">Fatty acid biosynthesis</keyword>
<comment type="function">
    <text evidence="8">This protein is a component of the acetyl coenzyme A carboxylase complex; first, biotin carboxylase catalyzes the carboxylation of the carrier protein and then the transcarboxylase transfers the carboxyl group to form malonyl-CoA.</text>
</comment>
<comment type="pathway">
    <text evidence="1 8">Lipid metabolism; fatty acid biosynthesis.</text>
</comment>
<evidence type="ECO:0000256" key="4">
    <source>
        <dbReference type="ARBA" id="ARBA00022832"/>
    </source>
</evidence>
<evidence type="ECO:0000256" key="5">
    <source>
        <dbReference type="ARBA" id="ARBA00023098"/>
    </source>
</evidence>
<keyword evidence="12" id="KW-1185">Reference proteome</keyword>
<dbReference type="KEGG" id="ksk:KSE_72500"/>
<evidence type="ECO:0000256" key="1">
    <source>
        <dbReference type="ARBA" id="ARBA00005194"/>
    </source>
</evidence>
<dbReference type="PANTHER" id="PTHR45266:SF3">
    <property type="entry name" value="OXALOACETATE DECARBOXYLASE ALPHA CHAIN"/>
    <property type="match status" value="1"/>
</dbReference>
<evidence type="ECO:0000256" key="2">
    <source>
        <dbReference type="ARBA" id="ARBA00017562"/>
    </source>
</evidence>
<evidence type="ECO:0000256" key="8">
    <source>
        <dbReference type="RuleBase" id="RU364072"/>
    </source>
</evidence>
<dbReference type="InterPro" id="IPR000089">
    <property type="entry name" value="Biotin_lipoyl"/>
</dbReference>
<sequence>MTVEVKHEAQRGRITLIGDGAVPADPVADLTALCRSVAELARTTARPPSRIRLEHLGTAVEVEWPTGEQQAPAAAGPDSAPAPAAPDAPEGNGTARHVRAPMVGTFYRSPEPGAPPYVSVGDTVTAGQPIGILEVMKMMSPVEADTAGRVVEILVEDGTAVEFQQRLIAVEPA</sequence>
<dbReference type="NCBIfam" id="NF005457">
    <property type="entry name" value="PRK07051.1"/>
    <property type="match status" value="1"/>
</dbReference>
<keyword evidence="4 8" id="KW-0276">Fatty acid metabolism</keyword>
<protein>
    <recommendedName>
        <fullName evidence="2 8">Biotin carboxyl carrier protein of acetyl-CoA carboxylase</fullName>
    </recommendedName>
</protein>
<evidence type="ECO:0000256" key="6">
    <source>
        <dbReference type="ARBA" id="ARBA00023160"/>
    </source>
</evidence>
<organism evidence="11 12">
    <name type="scientific">Kitasatospora setae (strain ATCC 33774 / DSM 43861 / JCM 3304 / KCC A-0304 / NBRC 14216 / KM-6054)</name>
    <name type="common">Streptomyces setae</name>
    <dbReference type="NCBI Taxonomy" id="452652"/>
    <lineage>
        <taxon>Bacteria</taxon>
        <taxon>Bacillati</taxon>
        <taxon>Actinomycetota</taxon>
        <taxon>Actinomycetes</taxon>
        <taxon>Kitasatosporales</taxon>
        <taxon>Streptomycetaceae</taxon>
        <taxon>Kitasatospora</taxon>
    </lineage>
</organism>
<dbReference type="GO" id="GO:0003989">
    <property type="term" value="F:acetyl-CoA carboxylase activity"/>
    <property type="evidence" value="ECO:0007669"/>
    <property type="project" value="InterPro"/>
</dbReference>
<dbReference type="Pfam" id="PF00364">
    <property type="entry name" value="Biotin_lipoyl"/>
    <property type="match status" value="1"/>
</dbReference>
<dbReference type="InterPro" id="IPR011053">
    <property type="entry name" value="Single_hybrid_motif"/>
</dbReference>
<dbReference type="eggNOG" id="COG0511">
    <property type="taxonomic scope" value="Bacteria"/>
</dbReference>
<evidence type="ECO:0000256" key="3">
    <source>
        <dbReference type="ARBA" id="ARBA00022516"/>
    </source>
</evidence>
<evidence type="ECO:0000313" key="12">
    <source>
        <dbReference type="Proteomes" id="UP000007076"/>
    </source>
</evidence>
<dbReference type="STRING" id="452652.KSE_72500"/>
<dbReference type="UniPathway" id="UPA00094"/>